<comment type="caution">
    <text evidence="3">The sequence shown here is derived from an EMBL/GenBank/DDBJ whole genome shotgun (WGS) entry which is preliminary data.</text>
</comment>
<dbReference type="Proteomes" id="UP000481153">
    <property type="component" value="Unassembled WGS sequence"/>
</dbReference>
<name>A0A6G0WPZ8_9STRA</name>
<evidence type="ECO:0000313" key="3">
    <source>
        <dbReference type="EMBL" id="KAF0729433.1"/>
    </source>
</evidence>
<feature type="domain" description="Ubiquitin-like" evidence="2">
    <location>
        <begin position="10"/>
        <end position="96"/>
    </location>
</feature>
<keyword evidence="1" id="KW-0175">Coiled coil</keyword>
<protein>
    <recommendedName>
        <fullName evidence="2">Ubiquitin-like domain-containing protein</fullName>
    </recommendedName>
</protein>
<gene>
    <name evidence="3" type="ORF">Ae201684_012934</name>
</gene>
<dbReference type="SUPFAM" id="SSF54236">
    <property type="entry name" value="Ubiquitin-like"/>
    <property type="match status" value="1"/>
</dbReference>
<reference evidence="3 4" key="1">
    <citation type="submission" date="2019-07" db="EMBL/GenBank/DDBJ databases">
        <title>Genomics analysis of Aphanomyces spp. identifies a new class of oomycete effector associated with host adaptation.</title>
        <authorList>
            <person name="Gaulin E."/>
        </authorList>
    </citation>
    <scope>NUCLEOTIDE SEQUENCE [LARGE SCALE GENOMIC DNA]</scope>
    <source>
        <strain evidence="3 4">ATCC 201684</strain>
    </source>
</reference>
<organism evidence="3 4">
    <name type="scientific">Aphanomyces euteiches</name>
    <dbReference type="NCBI Taxonomy" id="100861"/>
    <lineage>
        <taxon>Eukaryota</taxon>
        <taxon>Sar</taxon>
        <taxon>Stramenopiles</taxon>
        <taxon>Oomycota</taxon>
        <taxon>Saprolegniomycetes</taxon>
        <taxon>Saprolegniales</taxon>
        <taxon>Verrucalvaceae</taxon>
        <taxon>Aphanomyces</taxon>
    </lineage>
</organism>
<dbReference type="InterPro" id="IPR000626">
    <property type="entry name" value="Ubiquitin-like_dom"/>
</dbReference>
<sequence length="337" mass="39385">MLPMDAPSEMTIFVRLCQRQANDKFTARVSSLATVETLQRFVVSQWQITKNPLKDVPLSQHIFSFQGRILRHDSHLDVYYIGDNDTVYIRFPDMGPISNPSAMSSSELREELLARGAYEPNLRPQQLMHKLEQLLQRESRLERLQQATKRGLVEQAKAITQELKALERSNETMVEVRTVVMPPRPRSIRWPTPPSRHRTVFFSITELERQYQLIPRDVLEPALFLLDVEREWVFSRHHSVQKASFDYKYLAFDKDFVDLLVFKEEAQLVFWFQPDRSYEKLSAFLTKTIDPVVGKTYAPLTIEPNRWLALGGHDGWEGKVRRDGRRQTTRPIPVYTA</sequence>
<evidence type="ECO:0000313" key="4">
    <source>
        <dbReference type="Proteomes" id="UP000481153"/>
    </source>
</evidence>
<dbReference type="InterPro" id="IPR029071">
    <property type="entry name" value="Ubiquitin-like_domsf"/>
</dbReference>
<dbReference type="EMBL" id="VJMJ01000164">
    <property type="protein sequence ID" value="KAF0729433.1"/>
    <property type="molecule type" value="Genomic_DNA"/>
</dbReference>
<proteinExistence type="predicted"/>
<keyword evidence="4" id="KW-1185">Reference proteome</keyword>
<dbReference type="Gene3D" id="3.10.20.90">
    <property type="entry name" value="Phosphatidylinositol 3-kinase Catalytic Subunit, Chain A, domain 1"/>
    <property type="match status" value="1"/>
</dbReference>
<dbReference type="PROSITE" id="PS50053">
    <property type="entry name" value="UBIQUITIN_2"/>
    <property type="match status" value="1"/>
</dbReference>
<feature type="coiled-coil region" evidence="1">
    <location>
        <begin position="149"/>
        <end position="176"/>
    </location>
</feature>
<evidence type="ECO:0000259" key="2">
    <source>
        <dbReference type="PROSITE" id="PS50053"/>
    </source>
</evidence>
<evidence type="ECO:0000256" key="1">
    <source>
        <dbReference type="SAM" id="Coils"/>
    </source>
</evidence>
<accession>A0A6G0WPZ8</accession>
<dbReference type="AlphaFoldDB" id="A0A6G0WPZ8"/>
<dbReference type="VEuPathDB" id="FungiDB:AeMF1_008909"/>